<protein>
    <submittedName>
        <fullName evidence="2">ATP-binding domain-containing protein</fullName>
    </submittedName>
</protein>
<dbReference type="Proteomes" id="UP001597458">
    <property type="component" value="Unassembled WGS sequence"/>
</dbReference>
<evidence type="ECO:0000259" key="1">
    <source>
        <dbReference type="Pfam" id="PF13538"/>
    </source>
</evidence>
<dbReference type="GO" id="GO:0005524">
    <property type="term" value="F:ATP binding"/>
    <property type="evidence" value="ECO:0007669"/>
    <property type="project" value="UniProtKB-KW"/>
</dbReference>
<dbReference type="RefSeq" id="WP_181406303.1">
    <property type="nucleotide sequence ID" value="NZ_JBHUMR010000008.1"/>
</dbReference>
<dbReference type="InterPro" id="IPR027417">
    <property type="entry name" value="P-loop_NTPase"/>
</dbReference>
<feature type="domain" description="UvrD-like helicase C-terminal" evidence="1">
    <location>
        <begin position="26"/>
        <end position="71"/>
    </location>
</feature>
<keyword evidence="2" id="KW-0067">ATP-binding</keyword>
<accession>A0ABW5PQQ5</accession>
<dbReference type="EMBL" id="JBHUMR010000008">
    <property type="protein sequence ID" value="MFD2617212.1"/>
    <property type="molecule type" value="Genomic_DNA"/>
</dbReference>
<evidence type="ECO:0000313" key="2">
    <source>
        <dbReference type="EMBL" id="MFD2617212.1"/>
    </source>
</evidence>
<reference evidence="3" key="1">
    <citation type="journal article" date="2019" name="Int. J. Syst. Evol. Microbiol.">
        <title>The Global Catalogue of Microorganisms (GCM) 10K type strain sequencing project: providing services to taxonomists for standard genome sequencing and annotation.</title>
        <authorList>
            <consortium name="The Broad Institute Genomics Platform"/>
            <consortium name="The Broad Institute Genome Sequencing Center for Infectious Disease"/>
            <person name="Wu L."/>
            <person name="Ma J."/>
        </authorList>
    </citation>
    <scope>NUCLEOTIDE SEQUENCE [LARGE SCALE GENOMIC DNA]</scope>
    <source>
        <strain evidence="3">TISTR 2241</strain>
    </source>
</reference>
<keyword evidence="3" id="KW-1185">Reference proteome</keyword>
<evidence type="ECO:0000313" key="3">
    <source>
        <dbReference type="Proteomes" id="UP001597458"/>
    </source>
</evidence>
<dbReference type="Pfam" id="PF13538">
    <property type="entry name" value="UvrD_C_2"/>
    <property type="match status" value="1"/>
</dbReference>
<gene>
    <name evidence="2" type="ORF">ACFSTF_07795</name>
</gene>
<keyword evidence="2" id="KW-0547">Nucleotide-binding</keyword>
<sequence>MDEASNLQTILLKDDEDLREKDVVIVPSALAKGLEFDGVILINLNESYRNEDIEIKLLYVAMTRPLHQLHLFSEDKSSFLIENDAPIQILETQV</sequence>
<dbReference type="SUPFAM" id="SSF52540">
    <property type="entry name" value="P-loop containing nucleoside triphosphate hydrolases"/>
    <property type="match status" value="1"/>
</dbReference>
<comment type="caution">
    <text evidence="2">The sequence shown here is derived from an EMBL/GenBank/DDBJ whole genome shotgun (WGS) entry which is preliminary data.</text>
</comment>
<organism evidence="2 3">
    <name type="scientific">Terrilactibacillus laevilacticus</name>
    <dbReference type="NCBI Taxonomy" id="1380157"/>
    <lineage>
        <taxon>Bacteria</taxon>
        <taxon>Bacillati</taxon>
        <taxon>Bacillota</taxon>
        <taxon>Bacilli</taxon>
        <taxon>Bacillales</taxon>
        <taxon>Bacillaceae</taxon>
        <taxon>Terrilactibacillus</taxon>
    </lineage>
</organism>
<dbReference type="Gene3D" id="3.40.50.300">
    <property type="entry name" value="P-loop containing nucleotide triphosphate hydrolases"/>
    <property type="match status" value="1"/>
</dbReference>
<proteinExistence type="predicted"/>
<dbReference type="InterPro" id="IPR027785">
    <property type="entry name" value="UvrD-like_helicase_C"/>
</dbReference>
<name>A0ABW5PQQ5_9BACI</name>